<dbReference type="EMBL" id="QEAN01000373">
    <property type="protein sequence ID" value="TPX38993.1"/>
    <property type="molecule type" value="Genomic_DNA"/>
</dbReference>
<accession>A0A507CLJ6</accession>
<proteinExistence type="predicted"/>
<evidence type="ECO:0000313" key="2">
    <source>
        <dbReference type="Proteomes" id="UP000317494"/>
    </source>
</evidence>
<keyword evidence="2" id="KW-1185">Reference proteome</keyword>
<dbReference type="Proteomes" id="UP000317494">
    <property type="component" value="Unassembled WGS sequence"/>
</dbReference>
<reference evidence="1 2" key="1">
    <citation type="journal article" date="2019" name="Sci. Rep.">
        <title>Comparative genomics of chytrid fungi reveal insights into the obligate biotrophic and pathogenic lifestyle of Synchytrium endobioticum.</title>
        <authorList>
            <person name="van de Vossenberg B.T.L.H."/>
            <person name="Warris S."/>
            <person name="Nguyen H.D.T."/>
            <person name="van Gent-Pelzer M.P.E."/>
            <person name="Joly D.L."/>
            <person name="van de Geest H.C."/>
            <person name="Bonants P.J.M."/>
            <person name="Smith D.S."/>
            <person name="Levesque C.A."/>
            <person name="van der Lee T.A.J."/>
        </authorList>
    </citation>
    <scope>NUCLEOTIDE SEQUENCE [LARGE SCALE GENOMIC DNA]</scope>
    <source>
        <strain evidence="1 2">MB42</strain>
    </source>
</reference>
<dbReference type="VEuPathDB" id="FungiDB:SeMB42_g06524"/>
<comment type="caution">
    <text evidence="1">The sequence shown here is derived from an EMBL/GenBank/DDBJ whole genome shotgun (WGS) entry which is preliminary data.</text>
</comment>
<gene>
    <name evidence="1" type="ORF">SeMB42_g06524</name>
</gene>
<organism evidence="1 2">
    <name type="scientific">Synchytrium endobioticum</name>
    <dbReference type="NCBI Taxonomy" id="286115"/>
    <lineage>
        <taxon>Eukaryota</taxon>
        <taxon>Fungi</taxon>
        <taxon>Fungi incertae sedis</taxon>
        <taxon>Chytridiomycota</taxon>
        <taxon>Chytridiomycota incertae sedis</taxon>
        <taxon>Chytridiomycetes</taxon>
        <taxon>Synchytriales</taxon>
        <taxon>Synchytriaceae</taxon>
        <taxon>Synchytrium</taxon>
    </lineage>
</organism>
<protein>
    <submittedName>
        <fullName evidence="1">Uncharacterized protein</fullName>
    </submittedName>
</protein>
<evidence type="ECO:0000313" key="1">
    <source>
        <dbReference type="EMBL" id="TPX38993.1"/>
    </source>
</evidence>
<sequence length="950" mass="106948">MGTSLTNQIPSVVPTIGFTHINKIQDLVERQGRPAHKDSCVAQMLSCLVIVLLVLPLHHIGHAIPYYTCGQLDNFISALRQRKPLLTHVSREFEGRIQDHIMVLANPDADDHDALMTKVHEFALSLAIPADVPFTADSLVNPTSDMSPRYLEYHWEALENLVEAMYVMEEHLLAVANEMDDPELAEDAIIAADSFIDDLHDNYEKILVRRVVHGSLDFLSVLQHHRGTVPPLGRMSKSPFMSIMDLLTLASDRVAEKIATLEKNEHTATISSLTQAEFVMTKIEITDVIHETMRDTCAWADEFYGISELPQLPERFNSHEKLSIATVFHTLVAQAMRLIMLEVSHFLKKESAVANLEDWQKTELAELRDASAQMCERRKDELRYIRRCVYQWFRSWNGLSNLDKYLMTMCTNLRRLEAADDFGGDAAITEIRHMLDSNYLDDIQKIDWLPADTRFLFDLTPVPDEATIKYLTLVAWYHLLLVWRSRQRLSRLQWLKNRYTIELLDDPVVTVERVNEAETKIIKFAQKQVALLDAYAEAAEAKYGHLPRKYWVSDEDRKDHLKLLGVNSNHLTTTWKKIVGSNIQAYISTVEAELKTIKSQTNVQKSSEYDERDANVYQISRLVEILGFDLLAQVRQIHDLPPEVNHLIEAVPVPESLPPEYLRLAAAAHQLVVFRLCQDERLLESFREQHVLKPSKPITADMVDKKLSILSNYLPQRMELFAAYEKAAAAVGVGMLPDREDYFKNMASTNAVTTRGKTGLNADDGAKALGYHEPGSAIMQKPEPAAVDRPSGQPGHQNGVDDRVADRLDASTHNAEDNSVGGIKRTFVDSTKNRLESDNHQICKVNVPAQVLRDAAPSDTGREDVEPESELRVADRAAAVNDIHAPVDGRWDGAHASSLGGHGRTGFEGGSGHMLHNPAAYIVRRCNGRISPKKTSSSILYEPVEAFVGI</sequence>
<dbReference type="AlphaFoldDB" id="A0A507CLJ6"/>
<name>A0A507CLJ6_9FUNG</name>